<evidence type="ECO:0000256" key="1">
    <source>
        <dbReference type="SAM" id="Coils"/>
    </source>
</evidence>
<keyword evidence="4" id="KW-1185">Reference proteome</keyword>
<evidence type="ECO:0000313" key="3">
    <source>
        <dbReference type="EMBL" id="PVD31471.1"/>
    </source>
</evidence>
<evidence type="ECO:0000256" key="2">
    <source>
        <dbReference type="SAM" id="MobiDB-lite"/>
    </source>
</evidence>
<dbReference type="OrthoDB" id="6155110at2759"/>
<dbReference type="EMBL" id="PZQS01000004">
    <property type="protein sequence ID" value="PVD31471.1"/>
    <property type="molecule type" value="Genomic_DNA"/>
</dbReference>
<feature type="region of interest" description="Disordered" evidence="2">
    <location>
        <begin position="1"/>
        <end position="76"/>
    </location>
</feature>
<evidence type="ECO:0000313" key="4">
    <source>
        <dbReference type="Proteomes" id="UP000245119"/>
    </source>
</evidence>
<feature type="compositionally biased region" description="Basic residues" evidence="2">
    <location>
        <begin position="97"/>
        <end position="117"/>
    </location>
</feature>
<name>A0A2T7PDJ1_POMCA</name>
<protein>
    <submittedName>
        <fullName evidence="3">Uncharacterized protein</fullName>
    </submittedName>
</protein>
<dbReference type="Proteomes" id="UP000245119">
    <property type="component" value="Linkage Group LG4"/>
</dbReference>
<keyword evidence="1" id="KW-0175">Coiled coil</keyword>
<sequence length="362" mass="40431">MTLSRIILADDSENSVDVDKPSHGPDGHFLKDRLRSHVTTHTGDKRKSGEGHRNGGHGHSNNHNHHKGHGVGKFRVGDGEHKAMEEENHLLSEPAVKHSKPFAHHGHNSKHAGKHHMSRDGFHPKPVDPKFGAFRHRNEHRQVNRRVPDVKVHGHGHSSNFKASHHVGENRHAMGPVTCLWLVALVAFSGGRCDEADVHSWRYIFPFFPADLDILLAHLRTTILRLEETLEKCEDMVKGEYEGEDSVIGALRLSAPAHNDTNKPMAEKVERIHELREKIRGLEDKIEEEGHVSIQTYSATVSLTPTDKSRTRCSPFFSFHGGCEEAGHTQRWRDGPTLGAQAPVTFTLTVCTDPPRLMDVGG</sequence>
<dbReference type="AlphaFoldDB" id="A0A2T7PDJ1"/>
<feature type="compositionally biased region" description="Basic and acidic residues" evidence="2">
    <location>
        <begin position="17"/>
        <end position="35"/>
    </location>
</feature>
<feature type="coiled-coil region" evidence="1">
    <location>
        <begin position="265"/>
        <end position="292"/>
    </location>
</feature>
<proteinExistence type="predicted"/>
<comment type="caution">
    <text evidence="3">The sequence shown here is derived from an EMBL/GenBank/DDBJ whole genome shotgun (WGS) entry which is preliminary data.</text>
</comment>
<organism evidence="3 4">
    <name type="scientific">Pomacea canaliculata</name>
    <name type="common">Golden apple snail</name>
    <dbReference type="NCBI Taxonomy" id="400727"/>
    <lineage>
        <taxon>Eukaryota</taxon>
        <taxon>Metazoa</taxon>
        <taxon>Spiralia</taxon>
        <taxon>Lophotrochozoa</taxon>
        <taxon>Mollusca</taxon>
        <taxon>Gastropoda</taxon>
        <taxon>Caenogastropoda</taxon>
        <taxon>Architaenioglossa</taxon>
        <taxon>Ampullarioidea</taxon>
        <taxon>Ampullariidae</taxon>
        <taxon>Pomacea</taxon>
    </lineage>
</organism>
<feature type="compositionally biased region" description="Basic and acidic residues" evidence="2">
    <location>
        <begin position="42"/>
        <end position="53"/>
    </location>
</feature>
<gene>
    <name evidence="3" type="ORF">C0Q70_06883</name>
</gene>
<feature type="compositionally biased region" description="Basic residues" evidence="2">
    <location>
        <begin position="54"/>
        <end position="72"/>
    </location>
</feature>
<accession>A0A2T7PDJ1</accession>
<feature type="region of interest" description="Disordered" evidence="2">
    <location>
        <begin position="95"/>
        <end position="123"/>
    </location>
</feature>
<reference evidence="3 4" key="1">
    <citation type="submission" date="2018-04" db="EMBL/GenBank/DDBJ databases">
        <title>The genome of golden apple snail Pomacea canaliculata provides insight into stress tolerance and invasive adaptation.</title>
        <authorList>
            <person name="Liu C."/>
            <person name="Liu B."/>
            <person name="Ren Y."/>
            <person name="Zhang Y."/>
            <person name="Wang H."/>
            <person name="Li S."/>
            <person name="Jiang F."/>
            <person name="Yin L."/>
            <person name="Zhang G."/>
            <person name="Qian W."/>
            <person name="Fan W."/>
        </authorList>
    </citation>
    <scope>NUCLEOTIDE SEQUENCE [LARGE SCALE GENOMIC DNA]</scope>
    <source>
        <strain evidence="3">SZHN2017</strain>
        <tissue evidence="3">Muscle</tissue>
    </source>
</reference>